<feature type="disulfide bond" evidence="21">
    <location>
        <begin position="353"/>
        <end position="362"/>
    </location>
</feature>
<organism evidence="29 30">
    <name type="scientific">Petrolisthes manimaculis</name>
    <dbReference type="NCBI Taxonomy" id="1843537"/>
    <lineage>
        <taxon>Eukaryota</taxon>
        <taxon>Metazoa</taxon>
        <taxon>Ecdysozoa</taxon>
        <taxon>Arthropoda</taxon>
        <taxon>Crustacea</taxon>
        <taxon>Multicrustacea</taxon>
        <taxon>Malacostraca</taxon>
        <taxon>Eumalacostraca</taxon>
        <taxon>Eucarida</taxon>
        <taxon>Decapoda</taxon>
        <taxon>Pleocyemata</taxon>
        <taxon>Anomura</taxon>
        <taxon>Galatheoidea</taxon>
        <taxon>Porcellanidae</taxon>
        <taxon>Petrolisthes</taxon>
    </lineage>
</organism>
<evidence type="ECO:0000256" key="17">
    <source>
        <dbReference type="ARBA" id="ARBA00023157"/>
    </source>
</evidence>
<feature type="disulfide bond" evidence="21">
    <location>
        <begin position="469"/>
        <end position="478"/>
    </location>
</feature>
<keyword evidence="30" id="KW-1185">Reference proteome</keyword>
<feature type="domain" description="Laminin G" evidence="26">
    <location>
        <begin position="71"/>
        <end position="228"/>
    </location>
</feature>
<feature type="domain" description="EGF-like" evidence="27">
    <location>
        <begin position="558"/>
        <end position="594"/>
    </location>
</feature>
<dbReference type="PROSITE" id="PS00022">
    <property type="entry name" value="EGF_1"/>
    <property type="match status" value="29"/>
</dbReference>
<evidence type="ECO:0000256" key="21">
    <source>
        <dbReference type="PROSITE-ProRule" id="PRU00076"/>
    </source>
</evidence>
<feature type="domain" description="EGF-like" evidence="27">
    <location>
        <begin position="2056"/>
        <end position="2092"/>
    </location>
</feature>
<dbReference type="FunFam" id="2.10.25.10:FF:000039">
    <property type="entry name" value="Crumbs cell polarity complex component 1"/>
    <property type="match status" value="2"/>
</dbReference>
<feature type="disulfide bond" evidence="21">
    <location>
        <begin position="738"/>
        <end position="747"/>
    </location>
</feature>
<evidence type="ECO:0000256" key="11">
    <source>
        <dbReference type="ARBA" id="ARBA00022729"/>
    </source>
</evidence>
<dbReference type="InterPro" id="IPR009030">
    <property type="entry name" value="Growth_fac_rcpt_cys_sf"/>
</dbReference>
<dbReference type="GO" id="GO:0048056">
    <property type="term" value="P:R3/R4 cell differentiation"/>
    <property type="evidence" value="ECO:0007669"/>
    <property type="project" value="UniProtKB-ARBA"/>
</dbReference>
<feature type="domain" description="EGF-like" evidence="27">
    <location>
        <begin position="1110"/>
        <end position="1146"/>
    </location>
</feature>
<keyword evidence="7" id="KW-0964">Secreted</keyword>
<feature type="domain" description="EGF-like" evidence="27">
    <location>
        <begin position="1893"/>
        <end position="1929"/>
    </location>
</feature>
<feature type="domain" description="EGF-like" evidence="27">
    <location>
        <begin position="902"/>
        <end position="938"/>
    </location>
</feature>
<feature type="domain" description="EGF-like" evidence="27">
    <location>
        <begin position="1860"/>
        <end position="1891"/>
    </location>
</feature>
<dbReference type="InterPro" id="IPR018097">
    <property type="entry name" value="EGF_Ca-bd_CS"/>
</dbReference>
<evidence type="ECO:0000256" key="7">
    <source>
        <dbReference type="ARBA" id="ARBA00022525"/>
    </source>
</evidence>
<feature type="disulfide bond" evidence="21">
    <location>
        <begin position="1957"/>
        <end position="1966"/>
    </location>
</feature>
<feature type="domain" description="EGF-like" evidence="27">
    <location>
        <begin position="788"/>
        <end position="824"/>
    </location>
</feature>
<dbReference type="FunFam" id="2.10.25.10:FF:000123">
    <property type="entry name" value="Crumbs homolog 1 (Drosophila)"/>
    <property type="match status" value="1"/>
</dbReference>
<feature type="domain" description="EGF-like" evidence="27">
    <location>
        <begin position="404"/>
        <end position="441"/>
    </location>
</feature>
<name>A0AAE1PC95_9EUCA</name>
<feature type="disulfide bond" evidence="21">
    <location>
        <begin position="1061"/>
        <end position="1070"/>
    </location>
</feature>
<evidence type="ECO:0000256" key="8">
    <source>
        <dbReference type="ARBA" id="ARBA00022536"/>
    </source>
</evidence>
<keyword evidence="8 21" id="KW-0245">EGF-like domain</keyword>
<evidence type="ECO:0000256" key="25">
    <source>
        <dbReference type="SAM" id="SignalP"/>
    </source>
</evidence>
<dbReference type="SUPFAM" id="SSF57184">
    <property type="entry name" value="Growth factor receptor domain"/>
    <property type="match status" value="4"/>
</dbReference>
<dbReference type="Gene3D" id="2.10.25.10">
    <property type="entry name" value="Laminin"/>
    <property type="match status" value="32"/>
</dbReference>
<dbReference type="GO" id="GO:0007219">
    <property type="term" value="P:Notch signaling pathway"/>
    <property type="evidence" value="ECO:0007669"/>
    <property type="project" value="UniProtKB-KW"/>
</dbReference>
<keyword evidence="10 24" id="KW-0812">Transmembrane</keyword>
<dbReference type="GO" id="GO:0005509">
    <property type="term" value="F:calcium ion binding"/>
    <property type="evidence" value="ECO:0007669"/>
    <property type="project" value="InterPro"/>
</dbReference>
<dbReference type="GO" id="GO:0005576">
    <property type="term" value="C:extracellular region"/>
    <property type="evidence" value="ECO:0007669"/>
    <property type="project" value="UniProtKB-SubCell"/>
</dbReference>
<dbReference type="GO" id="GO:0032991">
    <property type="term" value="C:protein-containing complex"/>
    <property type="evidence" value="ECO:0007669"/>
    <property type="project" value="UniProtKB-ARBA"/>
</dbReference>
<dbReference type="CDD" id="cd00110">
    <property type="entry name" value="LamG"/>
    <property type="match status" value="2"/>
</dbReference>
<keyword evidence="19" id="KW-0966">Cell projection</keyword>
<dbReference type="PANTHER" id="PTHR12916">
    <property type="entry name" value="CYTOCHROME C OXIDASE POLYPEPTIDE VIC-2"/>
    <property type="match status" value="1"/>
</dbReference>
<feature type="domain" description="EGF-like" evidence="27">
    <location>
        <begin position="979"/>
        <end position="1015"/>
    </location>
</feature>
<dbReference type="FunFam" id="2.10.25.10:FF:000309">
    <property type="entry name" value="Uncharacterized protein, isoform A"/>
    <property type="match status" value="1"/>
</dbReference>
<sequence>MGMRNTTKAFIAYVTVGVVLLLLAGLQWAATQTSDLQDDNTEDNTIQGSSGPNNTEVEDAGSGLLLGGGLREGHFPGGEARVELPVTLNLRGYTSLSFRTCSHGTILKQTGDEGDGIEVGVSNEGSLVLALTRRNGHAHSISLGRGLNDNSWHRFYLRFELGVLRLGVDQNTVVVANTSEPTYLDVNLWSSAPRLILGHNYTGCLLQGAGTQLTSYLARHTGIVWGPCPLPDGTDCGGYEEDPCFSQPCGQRGECQATPEGYTCNCYTRYSGQHCQQDLGPLCVRPEFQCQNGGLCQEDRQGNTTSCACPIGYTGTFCHVTIDESFCRDESNPCQNNATCSVTSFSDTYECRCRPGFSGEHCETNDDDCASQPCLHGGVCQDGIHNYTCNCAATGYEGMRCEENIDECTVLMPCQNGATCYDLYGDYECACVPGYSGKHCELEVEECSSDPCQNGGTCTELHNNYRCACLLGFEGDNCEHNINDCYNITCPENSYCMDGVNEYACRCRPGFSGSPPTCVQINECDSSPCLNGASCYDEDNSFTCICAPGFSGNNCEENIDDCQPDPCQNGGTCQDGVDTYTCLCLPGFEGQHCQDNRNECALNVCVHATNCRDTLGDYECECEDGWTGKNCDEEMDECVSAPCLNGATCKDRLNGFDCTCPPGFTGEMCETNIDECLSAPCQNSGQCVDGVNSFKCECGEAFMGEFCEEEYDACASSPCHNGASCITTRGQQDFYCECIPGFEGLFCSNNINDCFDVVCTDGKVCHDLVNSYECRCPEGFTGHNCSVDVDECESQPCLNGGECHDGRANYTCICPPGYTGHNCESDVDECELLRPCVNGICENTNGSYQCYCRPGFSGDHCNLEFDECLSRPCHNAGTCINRINGYSCLCALGYTGVDCDVDIDECESSPCQNNATCHDHIAAFTCECPPGFTDELCATNIDECESDPCMNGGVCSDGINEYTCNCTDTGFKGPQCEVNIDDCESSPCQHGSTCTDLVKDYSCFCHNGYQGKNCEEDIEECALFPCLNGATCLERSNLTLYEIDVFTNFTYENAGGYVCECVPGFTGDNCEINIDECESNPCVNGVCYDGIDAYTCDCWPGYEGINCEVEINECELYQPCVYGTCVDKVADYECVCEDGYGGKNCSVELIGCHGVECENGGSCEALLMEDEETHKFLCHCPYGFTGLTCHSPTTLSLGGSSYVLINSDRQEGYELSFRFRTTLADGILAVGQGETYIKLELSKGQLNFHSSLLNKWEGIFTGSDLNNGDWHSVKMAVNDSHVLLAANDDVTIYPINPVQTINSSDTSFSTTVLGAPFFTGCMQDVEVDGSVLIPSVVPEPMRVLVEEGCPRVEQCNPNPCLNGGECVDLWTSYQCNCQRPYLGETCELSFTPVTFGNEMTRDSLVTVAIPEVDHGTYRTHADVSMLVRTRQNDGLIFYLGTIPNDPAIPGARDTHILAELKNGELVIRLLLDGPEEIYTIRGPQLTDGIAHLLHVKRLGNELEVRVDSSMVLNATLVYGGDLQAHVLYLGGIPEEPANLSRVKRQLGVSNFTTTITRPHFKGTLQDIRVSNGSETRLIQPFPLTNVSSVVLPGFDFPGIVSHNVLEGTVSDNTCAPDPCLNGATCTVTWNDFECTCTVGYKGKVCDEREYCAIFQCPSGAECVNLDDGYECLAILTLNGLNSSLSFAPSFTHPPPALTKVLLTYRSQVGGTVMYAAGSDGSVWVSLYPGLITVYQANGSASTSASFSSNSTLDGDWHTLIISLHPTGLQVLLDNTTLLGTDIAVIIDFTSLVLNGEIMVGSSGRNSGGTDEMFRGCLGPSRIQGVLLPFFSQLDLINNTAQNQFLKMTEDETRVGCTLCYNEECTNGGFCSDPSEVYSCSCPAGFEGSLCQVNIDECINHQCLNKATCVDGINQYTCACQPGYTGEFCEEDINECASDPCQNGAQCTDRIGRFECHCLEEYVGVTCAELKVKNCSRSRCLNGATCNDVFDPLTGVANNYTCTCAFGYEGINCESAVDFCKLKNVDCHHGTCDLTYKDQGWECICDAGWEEPYCKEETNECHSQPCYNGATCIDGDLDFTCNCPPTWQGKTCQEDVDECQTIYPCNNDGTCINLQGSFECECLDKFCGQSCLLNNPCLDKNCTNGECIYLCDEFVPNDTKFFCQCEDGWEGDFCSMESFSNNINLAIIVGCVVTLMLIIAIVGLTVFLMMAKKKRQTRGTYSPSRQEFYSPRVEMGNVMKPPPEERLI</sequence>
<feature type="domain" description="Laminin G" evidence="26">
    <location>
        <begin position="1674"/>
        <end position="1856"/>
    </location>
</feature>
<dbReference type="PROSITE" id="PS50025">
    <property type="entry name" value="LAM_G_DOMAIN"/>
    <property type="match status" value="4"/>
</dbReference>
<dbReference type="InterPro" id="IPR049883">
    <property type="entry name" value="NOTCH1_EGF-like"/>
</dbReference>
<evidence type="ECO:0000256" key="13">
    <source>
        <dbReference type="ARBA" id="ARBA00022782"/>
    </source>
</evidence>
<dbReference type="InterPro" id="IPR000152">
    <property type="entry name" value="EGF-type_Asp/Asn_hydroxyl_site"/>
</dbReference>
<dbReference type="FunFam" id="2.10.25.10:FF:000053">
    <property type="entry name" value="Slit guidance ligand 2"/>
    <property type="match status" value="1"/>
</dbReference>
<evidence type="ECO:0000256" key="15">
    <source>
        <dbReference type="ARBA" id="ARBA00022989"/>
    </source>
</evidence>
<feature type="domain" description="EGF-like" evidence="27">
    <location>
        <begin position="520"/>
        <end position="556"/>
    </location>
</feature>
<dbReference type="PRINTS" id="PR00010">
    <property type="entry name" value="EGFBLOOD"/>
</dbReference>
<dbReference type="Gene3D" id="2.60.120.200">
    <property type="match status" value="4"/>
</dbReference>
<dbReference type="Pfam" id="PF00008">
    <property type="entry name" value="EGF"/>
    <property type="match status" value="16"/>
</dbReference>
<keyword evidence="5" id="KW-0217">Developmental protein</keyword>
<dbReference type="FunFam" id="2.10.25.10:FF:000565">
    <property type="entry name" value="Predicted protein"/>
    <property type="match status" value="1"/>
</dbReference>
<dbReference type="PROSITE" id="PS50026">
    <property type="entry name" value="EGF_3"/>
    <property type="match status" value="32"/>
</dbReference>
<dbReference type="InterPro" id="IPR001791">
    <property type="entry name" value="Laminin_G"/>
</dbReference>
<dbReference type="Pfam" id="PF02210">
    <property type="entry name" value="Laminin_G_2"/>
    <property type="match status" value="3"/>
</dbReference>
<dbReference type="GO" id="GO:0005911">
    <property type="term" value="C:cell-cell junction"/>
    <property type="evidence" value="ECO:0007669"/>
    <property type="project" value="UniProtKB-ARBA"/>
</dbReference>
<comment type="similarity">
    <text evidence="20">Belongs to the Crumbs protein family.</text>
</comment>
<feature type="disulfide bond" evidence="21">
    <location>
        <begin position="1881"/>
        <end position="1890"/>
    </location>
</feature>
<feature type="domain" description="EGF-like" evidence="27">
    <location>
        <begin position="750"/>
        <end position="786"/>
    </location>
</feature>
<reference evidence="29" key="1">
    <citation type="submission" date="2023-11" db="EMBL/GenBank/DDBJ databases">
        <title>Genome assemblies of two species of porcelain crab, Petrolisthes cinctipes and Petrolisthes manimaculis (Anomura: Porcellanidae).</title>
        <authorList>
            <person name="Angst P."/>
        </authorList>
    </citation>
    <scope>NUCLEOTIDE SEQUENCE</scope>
    <source>
        <strain evidence="29">PB745_02</strain>
        <tissue evidence="29">Gill</tissue>
    </source>
</reference>
<keyword evidence="11 25" id="KW-0732">Signal</keyword>
<dbReference type="SMART" id="SM00282">
    <property type="entry name" value="LamG"/>
    <property type="match status" value="4"/>
</dbReference>
<feature type="region of interest" description="Disordered" evidence="23">
    <location>
        <begin position="35"/>
        <end position="62"/>
    </location>
</feature>
<dbReference type="FunFam" id="2.10.25.10:FF:000012">
    <property type="entry name" value="Delta-like protein"/>
    <property type="match status" value="1"/>
</dbReference>
<dbReference type="GO" id="GO:0009792">
    <property type="term" value="P:embryo development ending in birth or egg hatching"/>
    <property type="evidence" value="ECO:0007669"/>
    <property type="project" value="UniProtKB-ARBA"/>
</dbReference>
<dbReference type="Pfam" id="PF12661">
    <property type="entry name" value="hEGF"/>
    <property type="match status" value="8"/>
</dbReference>
<evidence type="ECO:0000259" key="27">
    <source>
        <dbReference type="PROSITE" id="PS50026"/>
    </source>
</evidence>
<dbReference type="GO" id="GO:0051241">
    <property type="term" value="P:negative regulation of multicellular organismal process"/>
    <property type="evidence" value="ECO:0007669"/>
    <property type="project" value="UniProtKB-ARBA"/>
</dbReference>
<dbReference type="GO" id="GO:0002064">
    <property type="term" value="P:epithelial cell development"/>
    <property type="evidence" value="ECO:0007669"/>
    <property type="project" value="UniProtKB-ARBA"/>
</dbReference>
<dbReference type="FunFam" id="2.10.25.10:FF:000208">
    <property type="entry name" value="Crumbs 2, cell polarity complex component"/>
    <property type="match status" value="1"/>
</dbReference>
<feature type="domain" description="EGF-like" evidence="27">
    <location>
        <begin position="940"/>
        <end position="977"/>
    </location>
</feature>
<dbReference type="Pfam" id="PF07645">
    <property type="entry name" value="EGF_CA"/>
    <property type="match status" value="2"/>
</dbReference>
<evidence type="ECO:0000256" key="20">
    <source>
        <dbReference type="ARBA" id="ARBA00060989"/>
    </source>
</evidence>
<feature type="domain" description="SRCR" evidence="28">
    <location>
        <begin position="2029"/>
        <end position="2131"/>
    </location>
</feature>
<evidence type="ECO:0000256" key="9">
    <source>
        <dbReference type="ARBA" id="ARBA00022553"/>
    </source>
</evidence>
<proteinExistence type="inferred from homology"/>
<dbReference type="FunFam" id="2.10.25.10:FF:000146">
    <property type="entry name" value="Putative neurogenic locus notch"/>
    <property type="match status" value="1"/>
</dbReference>
<feature type="disulfide bond" evidence="21">
    <location>
        <begin position="334"/>
        <end position="351"/>
    </location>
</feature>
<feature type="disulfide bond" evidence="21">
    <location>
        <begin position="1098"/>
        <end position="1107"/>
    </location>
</feature>
<comment type="caution">
    <text evidence="22">Lacks conserved residue(s) required for the propagation of feature annotation.</text>
</comment>
<keyword evidence="15 24" id="KW-1133">Transmembrane helix</keyword>
<dbReference type="GO" id="GO:0042995">
    <property type="term" value="C:cell projection"/>
    <property type="evidence" value="ECO:0007669"/>
    <property type="project" value="UniProtKB-SubCell"/>
</dbReference>
<evidence type="ECO:0000256" key="3">
    <source>
        <dbReference type="ARBA" id="ARBA00004613"/>
    </source>
</evidence>
<feature type="domain" description="EGF-like" evidence="27">
    <location>
        <begin position="596"/>
        <end position="632"/>
    </location>
</feature>
<feature type="disulfide bond" evidence="21">
    <location>
        <begin position="290"/>
        <end position="307"/>
    </location>
</feature>
<evidence type="ECO:0000256" key="4">
    <source>
        <dbReference type="ARBA" id="ARBA00005847"/>
    </source>
</evidence>
<feature type="disulfide bond" evidence="21">
    <location>
        <begin position="814"/>
        <end position="823"/>
    </location>
</feature>
<evidence type="ECO:0000259" key="26">
    <source>
        <dbReference type="PROSITE" id="PS50025"/>
    </source>
</evidence>
<comment type="subcellular location">
    <subcellularLocation>
        <location evidence="1">Apical cell membrane</location>
        <topology evidence="1">Single-pass type I membrane protein</topology>
    </subcellularLocation>
    <subcellularLocation>
        <location evidence="2">Cell projection</location>
    </subcellularLocation>
    <subcellularLocation>
        <location evidence="3">Secreted</location>
    </subcellularLocation>
</comment>
<feature type="domain" description="EGF-like" evidence="27">
    <location>
        <begin position="1931"/>
        <end position="1967"/>
    </location>
</feature>
<dbReference type="GO" id="GO:0061326">
    <property type="term" value="P:renal tubule development"/>
    <property type="evidence" value="ECO:0007669"/>
    <property type="project" value="UniProtKB-ARBA"/>
</dbReference>
<dbReference type="InterPro" id="IPR001190">
    <property type="entry name" value="SRCR"/>
</dbReference>
<evidence type="ECO:0000256" key="14">
    <source>
        <dbReference type="ARBA" id="ARBA00022976"/>
    </source>
</evidence>
<dbReference type="FunFam" id="2.10.25.10:FF:000109">
    <property type="entry name" value="Notch homolog 4, [Drosophila]"/>
    <property type="match status" value="1"/>
</dbReference>
<dbReference type="FunFam" id="2.60.120.200:FF:000143">
    <property type="entry name" value="Crumbs, isoform D"/>
    <property type="match status" value="1"/>
</dbReference>
<feature type="domain" description="Laminin G" evidence="26">
    <location>
        <begin position="1192"/>
        <end position="1349"/>
    </location>
</feature>
<dbReference type="PRINTS" id="PR01983">
    <property type="entry name" value="NOTCH"/>
</dbReference>
<gene>
    <name evidence="29" type="ORF">Pmani_023233</name>
</gene>
<feature type="disulfide bond" evidence="21">
    <location>
        <begin position="1136"/>
        <end position="1145"/>
    </location>
</feature>
<feature type="domain" description="Laminin G" evidence="26">
    <location>
        <begin position="1396"/>
        <end position="1614"/>
    </location>
</feature>
<feature type="disulfide bond" evidence="21">
    <location>
        <begin position="928"/>
        <end position="937"/>
    </location>
</feature>
<feature type="domain" description="EGF-like" evidence="27">
    <location>
        <begin position="1073"/>
        <end position="1108"/>
    </location>
</feature>
<feature type="domain" description="EGF-like" evidence="27">
    <location>
        <begin position="323"/>
        <end position="363"/>
    </location>
</feature>
<dbReference type="Proteomes" id="UP001292094">
    <property type="component" value="Unassembled WGS sequence"/>
</dbReference>
<dbReference type="FunFam" id="2.10.25.10:FF:000143">
    <property type="entry name" value="Protein crumbs 1"/>
    <property type="match status" value="2"/>
</dbReference>
<accession>A0AAE1PC95</accession>
<dbReference type="GO" id="GO:0048871">
    <property type="term" value="P:multicellular organismal-level homeostasis"/>
    <property type="evidence" value="ECO:0007669"/>
    <property type="project" value="UniProtKB-ARBA"/>
</dbReference>
<feature type="domain" description="EGF-like" evidence="27">
    <location>
        <begin position="365"/>
        <end position="402"/>
    </location>
</feature>
<feature type="domain" description="EGF-like" evidence="27">
    <location>
        <begin position="672"/>
        <end position="708"/>
    </location>
</feature>
<dbReference type="FunFam" id="2.10.25.10:FF:000279">
    <property type="entry name" value="Neurogenic locus notch 1"/>
    <property type="match status" value="1"/>
</dbReference>
<feature type="disulfide bond" evidence="21">
    <location>
        <begin position="1919"/>
        <end position="1928"/>
    </location>
</feature>
<feature type="compositionally biased region" description="Polar residues" evidence="23">
    <location>
        <begin position="43"/>
        <end position="55"/>
    </location>
</feature>
<dbReference type="SMART" id="SM00181">
    <property type="entry name" value="EGF"/>
    <property type="match status" value="34"/>
</dbReference>
<feature type="domain" description="EGF-like" evidence="27">
    <location>
        <begin position="634"/>
        <end position="670"/>
    </location>
</feature>
<feature type="disulfide bond" evidence="21">
    <location>
        <begin position="1636"/>
        <end position="1645"/>
    </location>
</feature>
<keyword evidence="6" id="KW-1003">Cell membrane</keyword>
<dbReference type="FunFam" id="2.10.25.10:FF:000006">
    <property type="entry name" value="Versican core protein-like isoform 1"/>
    <property type="match status" value="1"/>
</dbReference>
<dbReference type="PROSITE" id="PS01187">
    <property type="entry name" value="EGF_CA"/>
    <property type="match status" value="13"/>
</dbReference>
<feature type="disulfide bond" evidence="21">
    <location>
        <begin position="431"/>
        <end position="440"/>
    </location>
</feature>
<evidence type="ECO:0000259" key="28">
    <source>
        <dbReference type="PROSITE" id="PS50287"/>
    </source>
</evidence>
<feature type="disulfide bond" evidence="21">
    <location>
        <begin position="309"/>
        <end position="318"/>
    </location>
</feature>
<dbReference type="SUPFAM" id="SSF49899">
    <property type="entry name" value="Concanavalin A-like lectins/glucanases"/>
    <property type="match status" value="4"/>
</dbReference>
<evidence type="ECO:0000256" key="10">
    <source>
        <dbReference type="ARBA" id="ARBA00022692"/>
    </source>
</evidence>
<evidence type="ECO:0000256" key="18">
    <source>
        <dbReference type="ARBA" id="ARBA00023180"/>
    </source>
</evidence>
<evidence type="ECO:0000256" key="22">
    <source>
        <dbReference type="PROSITE-ProRule" id="PRU00196"/>
    </source>
</evidence>
<feature type="signal peptide" evidence="25">
    <location>
        <begin position="1"/>
        <end position="31"/>
    </location>
</feature>
<dbReference type="InterPro" id="IPR000742">
    <property type="entry name" value="EGF"/>
</dbReference>
<dbReference type="GO" id="GO:0060562">
    <property type="term" value="P:epithelial tube morphogenesis"/>
    <property type="evidence" value="ECO:0007669"/>
    <property type="project" value="UniProtKB-ARBA"/>
</dbReference>
<feature type="domain" description="EGF-like" evidence="27">
    <location>
        <begin position="481"/>
        <end position="519"/>
    </location>
</feature>
<dbReference type="GO" id="GO:0048598">
    <property type="term" value="P:embryonic morphogenesis"/>
    <property type="evidence" value="ECO:0007669"/>
    <property type="project" value="UniProtKB-ARBA"/>
</dbReference>
<dbReference type="FunFam" id="2.10.25.10:FF:000434">
    <property type="entry name" value="Predicted protein"/>
    <property type="match status" value="1"/>
</dbReference>
<keyword evidence="17 21" id="KW-1015">Disulfide bond</keyword>
<evidence type="ECO:0000313" key="29">
    <source>
        <dbReference type="EMBL" id="KAK4304829.1"/>
    </source>
</evidence>
<evidence type="ECO:0000256" key="2">
    <source>
        <dbReference type="ARBA" id="ARBA00004316"/>
    </source>
</evidence>
<dbReference type="GO" id="GO:0051049">
    <property type="term" value="P:regulation of transport"/>
    <property type="evidence" value="ECO:0007669"/>
    <property type="project" value="UniProtKB-ARBA"/>
</dbReference>
<feature type="disulfide bond" evidence="21">
    <location>
        <begin position="584"/>
        <end position="593"/>
    </location>
</feature>
<feature type="disulfide bond" evidence="21">
    <location>
        <begin position="2121"/>
        <end position="2130"/>
    </location>
</feature>
<feature type="domain" description="EGF-like" evidence="27">
    <location>
        <begin position="710"/>
        <end position="748"/>
    </location>
</feature>
<feature type="disulfide bond" evidence="21">
    <location>
        <begin position="1077"/>
        <end position="1087"/>
    </location>
</feature>
<dbReference type="FunFam" id="2.10.25.10:FF:000471">
    <property type="entry name" value="Protein lin-12"/>
    <property type="match status" value="1"/>
</dbReference>
<dbReference type="PROSITE" id="PS00010">
    <property type="entry name" value="ASX_HYDROXYL"/>
    <property type="match status" value="23"/>
</dbReference>
<evidence type="ECO:0000256" key="23">
    <source>
        <dbReference type="SAM" id="MobiDB-lite"/>
    </source>
</evidence>
<evidence type="ECO:0000256" key="19">
    <source>
        <dbReference type="ARBA" id="ARBA00023273"/>
    </source>
</evidence>
<feature type="disulfide bond" evidence="21">
    <location>
        <begin position="546"/>
        <end position="555"/>
    </location>
</feature>
<protein>
    <submittedName>
        <fullName evidence="29">Uncharacterized protein</fullName>
    </submittedName>
</protein>
<comment type="similarity">
    <text evidence="4">Belongs to the NOTCH family.</text>
</comment>
<feature type="disulfide bond" evidence="21">
    <location>
        <begin position="890"/>
        <end position="899"/>
    </location>
</feature>
<keyword evidence="16 24" id="KW-0472">Membrane</keyword>
<feature type="disulfide bond" evidence="21">
    <location>
        <begin position="2003"/>
        <end position="2012"/>
    </location>
</feature>
<feature type="domain" description="EGF-like" evidence="27">
    <location>
        <begin position="1148"/>
        <end position="1190"/>
    </location>
</feature>
<feature type="domain" description="EGF-like" evidence="27">
    <location>
        <begin position="279"/>
        <end position="319"/>
    </location>
</feature>
<dbReference type="SMART" id="SM00179">
    <property type="entry name" value="EGF_CA"/>
    <property type="match status" value="30"/>
</dbReference>
<dbReference type="PROSITE" id="PS50287">
    <property type="entry name" value="SRCR_2"/>
    <property type="match status" value="1"/>
</dbReference>
<feature type="disulfide bond" evidence="21">
    <location>
        <begin position="719"/>
        <end position="736"/>
    </location>
</feature>
<evidence type="ECO:0000256" key="6">
    <source>
        <dbReference type="ARBA" id="ARBA00022475"/>
    </source>
</evidence>
<evidence type="ECO:0000256" key="5">
    <source>
        <dbReference type="ARBA" id="ARBA00022473"/>
    </source>
</evidence>
<dbReference type="GO" id="GO:0009967">
    <property type="term" value="P:positive regulation of signal transduction"/>
    <property type="evidence" value="ECO:0007669"/>
    <property type="project" value="UniProtKB-ARBA"/>
</dbReference>
<dbReference type="GO" id="GO:0016324">
    <property type="term" value="C:apical plasma membrane"/>
    <property type="evidence" value="ECO:0007669"/>
    <property type="project" value="UniProtKB-SubCell"/>
</dbReference>
<keyword evidence="14" id="KW-0914">Notch signaling pathway</keyword>
<dbReference type="PANTHER" id="PTHR12916:SF4">
    <property type="entry name" value="UNINFLATABLE, ISOFORM C"/>
    <property type="match status" value="1"/>
</dbReference>
<dbReference type="PROSITE" id="PS01186">
    <property type="entry name" value="EGF_2"/>
    <property type="match status" value="27"/>
</dbReference>
<dbReference type="InterPro" id="IPR013320">
    <property type="entry name" value="ConA-like_dom_sf"/>
</dbReference>
<dbReference type="EMBL" id="JAWZYT010002375">
    <property type="protein sequence ID" value="KAK4304829.1"/>
    <property type="molecule type" value="Genomic_DNA"/>
</dbReference>
<evidence type="ECO:0000256" key="12">
    <source>
        <dbReference type="ARBA" id="ARBA00022737"/>
    </source>
</evidence>
<evidence type="ECO:0000256" key="24">
    <source>
        <dbReference type="SAM" id="Phobius"/>
    </source>
</evidence>
<feature type="disulfide bond" evidence="21">
    <location>
        <begin position="266"/>
        <end position="275"/>
    </location>
</feature>
<feature type="domain" description="EGF-like" evidence="27">
    <location>
        <begin position="1610"/>
        <end position="1646"/>
    </location>
</feature>
<feature type="disulfide bond" evidence="21">
    <location>
        <begin position="1180"/>
        <end position="1189"/>
    </location>
</feature>
<dbReference type="GO" id="GO:0048638">
    <property type="term" value="P:regulation of developmental growth"/>
    <property type="evidence" value="ECO:0007669"/>
    <property type="project" value="UniProtKB-ARBA"/>
</dbReference>
<feature type="transmembrane region" description="Helical" evidence="24">
    <location>
        <begin position="2184"/>
        <end position="2207"/>
    </location>
</feature>
<dbReference type="GO" id="GO:0045944">
    <property type="term" value="P:positive regulation of transcription by RNA polymerase II"/>
    <property type="evidence" value="ECO:0007669"/>
    <property type="project" value="UniProtKB-ARBA"/>
</dbReference>
<feature type="domain" description="EGF-like" evidence="27">
    <location>
        <begin position="1970"/>
        <end position="2013"/>
    </location>
</feature>
<dbReference type="GO" id="GO:0003002">
    <property type="term" value="P:regionalization"/>
    <property type="evidence" value="ECO:0007669"/>
    <property type="project" value="UniProtKB-ARBA"/>
</dbReference>
<feature type="chain" id="PRO_5041986548" evidence="25">
    <location>
        <begin position="32"/>
        <end position="2247"/>
    </location>
</feature>
<dbReference type="GO" id="GO:0008593">
    <property type="term" value="P:regulation of Notch signaling pathway"/>
    <property type="evidence" value="ECO:0007669"/>
    <property type="project" value="UniProtKB-ARBA"/>
</dbReference>
<keyword evidence="13" id="KW-0221">Differentiation</keyword>
<feature type="disulfide bond" evidence="21">
    <location>
        <begin position="622"/>
        <end position="631"/>
    </location>
</feature>
<feature type="domain" description="EGF-like" evidence="27">
    <location>
        <begin position="826"/>
        <end position="862"/>
    </location>
</feature>
<comment type="caution">
    <text evidence="29">The sequence shown here is derived from an EMBL/GenBank/DDBJ whole genome shotgun (WGS) entry which is preliminary data.</text>
</comment>
<feature type="disulfide bond" evidence="21">
    <location>
        <begin position="698"/>
        <end position="707"/>
    </location>
</feature>
<feature type="disulfide bond" evidence="21">
    <location>
        <begin position="660"/>
        <end position="669"/>
    </location>
</feature>
<dbReference type="FunFam" id="2.10.25.10:FF:000472">
    <property type="entry name" value="Uncharacterized protein, isoform A"/>
    <property type="match status" value="2"/>
</dbReference>
<dbReference type="GO" id="GO:0050769">
    <property type="term" value="P:positive regulation of neurogenesis"/>
    <property type="evidence" value="ECO:0007669"/>
    <property type="project" value="UniProtKB-ARBA"/>
</dbReference>
<feature type="domain" description="EGF-like" evidence="27">
    <location>
        <begin position="1017"/>
        <end position="1071"/>
    </location>
</feature>
<feature type="domain" description="EGF-like" evidence="27">
    <location>
        <begin position="1351"/>
        <end position="1387"/>
    </location>
</feature>
<dbReference type="FunFam" id="2.10.25.10:FF:000784">
    <property type="entry name" value="Uncharacterized protein"/>
    <property type="match status" value="1"/>
</dbReference>
<dbReference type="GO" id="GO:0005112">
    <property type="term" value="F:Notch binding"/>
    <property type="evidence" value="ECO:0007669"/>
    <property type="project" value="TreeGrafter"/>
</dbReference>
<keyword evidence="12" id="KW-0677">Repeat</keyword>
<evidence type="ECO:0000313" key="30">
    <source>
        <dbReference type="Proteomes" id="UP001292094"/>
    </source>
</evidence>
<feature type="disulfide bond" evidence="21">
    <location>
        <begin position="852"/>
        <end position="861"/>
    </location>
</feature>
<evidence type="ECO:0000256" key="16">
    <source>
        <dbReference type="ARBA" id="ARBA00023136"/>
    </source>
</evidence>
<dbReference type="GO" id="GO:0016318">
    <property type="term" value="P:ommatidial rotation"/>
    <property type="evidence" value="ECO:0007669"/>
    <property type="project" value="UniProtKB-ARBA"/>
</dbReference>
<feature type="disulfide bond" evidence="21">
    <location>
        <begin position="2082"/>
        <end position="2091"/>
    </location>
</feature>
<keyword evidence="9" id="KW-0597">Phosphoprotein</keyword>
<dbReference type="CDD" id="cd00054">
    <property type="entry name" value="EGF_CA"/>
    <property type="match status" value="25"/>
</dbReference>
<keyword evidence="18" id="KW-0325">Glycoprotein</keyword>
<feature type="domain" description="EGF-like" evidence="27">
    <location>
        <begin position="864"/>
        <end position="900"/>
    </location>
</feature>
<feature type="domain" description="EGF-like" evidence="27">
    <location>
        <begin position="240"/>
        <end position="276"/>
    </location>
</feature>
<evidence type="ECO:0000256" key="1">
    <source>
        <dbReference type="ARBA" id="ARBA00004247"/>
    </source>
</evidence>
<dbReference type="GO" id="GO:0051093">
    <property type="term" value="P:negative regulation of developmental process"/>
    <property type="evidence" value="ECO:0007669"/>
    <property type="project" value="UniProtKB-ARBA"/>
</dbReference>
<feature type="disulfide bond" evidence="21">
    <location>
        <begin position="1377"/>
        <end position="1386"/>
    </location>
</feature>
<dbReference type="InterPro" id="IPR001881">
    <property type="entry name" value="EGF-like_Ca-bd_dom"/>
</dbReference>
<dbReference type="FunFam" id="2.10.25.10:FF:000061">
    <property type="entry name" value="Delta-like protein"/>
    <property type="match status" value="1"/>
</dbReference>
<feature type="disulfide bond" evidence="21">
    <location>
        <begin position="776"/>
        <end position="785"/>
    </location>
</feature>
<feature type="domain" description="EGF-like" evidence="27">
    <location>
        <begin position="2094"/>
        <end position="2131"/>
    </location>
</feature>
<dbReference type="FunFam" id="2.10.25.10:FF:000004">
    <property type="entry name" value="Neurogenic locus notch 1"/>
    <property type="match status" value="2"/>
</dbReference>
<feature type="disulfide bond" evidence="21">
    <location>
        <begin position="1005"/>
        <end position="1014"/>
    </location>
</feature>
<dbReference type="SUPFAM" id="SSF57196">
    <property type="entry name" value="EGF/Laminin"/>
    <property type="match status" value="17"/>
</dbReference>
<dbReference type="InterPro" id="IPR013032">
    <property type="entry name" value="EGF-like_CS"/>
</dbReference>
<feature type="domain" description="EGF-like" evidence="27">
    <location>
        <begin position="443"/>
        <end position="479"/>
    </location>
</feature>